<accession>A0ABS1V4P2</accession>
<organism evidence="2 3">
    <name type="scientific">Belnapia mucosa</name>
    <dbReference type="NCBI Taxonomy" id="2804532"/>
    <lineage>
        <taxon>Bacteria</taxon>
        <taxon>Pseudomonadati</taxon>
        <taxon>Pseudomonadota</taxon>
        <taxon>Alphaproteobacteria</taxon>
        <taxon>Acetobacterales</taxon>
        <taxon>Roseomonadaceae</taxon>
        <taxon>Belnapia</taxon>
    </lineage>
</organism>
<sequence length="282" mass="30534">MAEIVFAAGVPHAPATVGLFEKAPDEARAVVAETFGAVGRALRAARPDVLIVFANDHLTNSRITAYPDFIIGMAERHAGPHEWFKEWIGCRDWALPGDPEVGRSLFRGLTRRGIRMNLEAGPLKFDDNLSVPTVLTDLDQAGIRVVPVLQNCTVPPFPDGARCLEVGRAVAAVIREDLPPGLRVGLLGSGGLSHEPGGARYYKIDEEFDRLFLERASQPDHAALLRDITIPRMEEAGIGGTAEVLSWFIVLGAIGERRGESFGYTGWPSFRCGIGGVVWEVG</sequence>
<name>A0ABS1V4P2_9PROT</name>
<proteinExistence type="predicted"/>
<protein>
    <recommendedName>
        <fullName evidence="1">Extradiol ring-cleavage dioxygenase class III enzyme subunit B domain-containing protein</fullName>
    </recommendedName>
</protein>
<dbReference type="Gene3D" id="3.40.830.10">
    <property type="entry name" value="LigB-like"/>
    <property type="match status" value="1"/>
</dbReference>
<evidence type="ECO:0000313" key="3">
    <source>
        <dbReference type="Proteomes" id="UP000606490"/>
    </source>
</evidence>
<evidence type="ECO:0000259" key="1">
    <source>
        <dbReference type="Pfam" id="PF02900"/>
    </source>
</evidence>
<feature type="domain" description="Extradiol ring-cleavage dioxygenase class III enzyme subunit B" evidence="1">
    <location>
        <begin position="7"/>
        <end position="268"/>
    </location>
</feature>
<dbReference type="Pfam" id="PF02900">
    <property type="entry name" value="LigB"/>
    <property type="match status" value="1"/>
</dbReference>
<evidence type="ECO:0000313" key="2">
    <source>
        <dbReference type="EMBL" id="MBL6456650.1"/>
    </source>
</evidence>
<comment type="caution">
    <text evidence="2">The sequence shown here is derived from an EMBL/GenBank/DDBJ whole genome shotgun (WGS) entry which is preliminary data.</text>
</comment>
<dbReference type="EMBL" id="JAEUXJ010000005">
    <property type="protein sequence ID" value="MBL6456650.1"/>
    <property type="molecule type" value="Genomic_DNA"/>
</dbReference>
<dbReference type="SUPFAM" id="SSF53213">
    <property type="entry name" value="LigB-like"/>
    <property type="match status" value="1"/>
</dbReference>
<reference evidence="2 3" key="1">
    <citation type="submission" date="2021-01" db="EMBL/GenBank/DDBJ databases">
        <title>Belnapia mucosa sp. nov. and Belnapia arida sp. nov., isolated from the Tabernas Desert (Almeria, Spain).</title>
        <authorList>
            <person name="Molina-Menor E."/>
            <person name="Vidal-Verdu A."/>
            <person name="Calonge A."/>
            <person name="Satari L."/>
            <person name="Pereto Magraner J."/>
            <person name="Porcar Miralles M."/>
        </authorList>
    </citation>
    <scope>NUCLEOTIDE SEQUENCE [LARGE SCALE GENOMIC DNA]</scope>
    <source>
        <strain evidence="2 3">T6</strain>
    </source>
</reference>
<dbReference type="InterPro" id="IPR004183">
    <property type="entry name" value="Xdiol_dOase_suB"/>
</dbReference>
<dbReference type="RefSeq" id="WP_202826368.1">
    <property type="nucleotide sequence ID" value="NZ_JAEUXJ010000005.1"/>
</dbReference>
<keyword evidence="3" id="KW-1185">Reference proteome</keyword>
<dbReference type="Proteomes" id="UP000606490">
    <property type="component" value="Unassembled WGS sequence"/>
</dbReference>
<gene>
    <name evidence="2" type="ORF">JMJ55_15045</name>
</gene>